<comment type="subcellular location">
    <subcellularLocation>
        <location evidence="2">Membrane</location>
    </subcellularLocation>
</comment>
<dbReference type="GO" id="GO:0005886">
    <property type="term" value="C:plasma membrane"/>
    <property type="evidence" value="ECO:0007669"/>
    <property type="project" value="TreeGrafter"/>
</dbReference>
<evidence type="ECO:0000313" key="12">
    <source>
        <dbReference type="EMBL" id="AXX98605.1"/>
    </source>
</evidence>
<dbReference type="InterPro" id="IPR005467">
    <property type="entry name" value="His_kinase_dom"/>
</dbReference>
<proteinExistence type="predicted"/>
<sequence length="444" mass="48789">MHSLRQRAIIGGAIWAAVNLLIGFIVLLSIIDDFADRNFKQTLVDRHNQIVVALSNSGGDPDLMVQFASDPVYMKPYSGVYWQVSNVDGFIYGSKSTFDFQFDIPDRSVPELQYWKKNITGGPISGVRKTIYLEDGSEWLVQVAETLQNVNADKLQLRKNLVAAFVIMGFLGIIGAILQTYASLQPLSHLAADVAKRKENRTALNAKDYPKEVAPLVSELNELLKYNHDIVERGRRRAADLAHALKTPSAIIRNEFLTYSTKGIDTGAAEEALNRIDAQTSRSLAQLRADNSKAKIPVPISLRKSVDRISRFLMNVPGNENISVSIDVAEDLIILADQQDIDEIIGNLFENALKWCNETVSISAEQNGNDIVVMIEDDGPGIPKESAKTVLIAGERLDIGKPGYGLGLSISSDLLHSYGQELILGKSEKLGGLIVRFALLNGNT</sequence>
<evidence type="ECO:0000259" key="11">
    <source>
        <dbReference type="PROSITE" id="PS50109"/>
    </source>
</evidence>
<dbReference type="InterPro" id="IPR004358">
    <property type="entry name" value="Sig_transdc_His_kin-like_C"/>
</dbReference>
<dbReference type="EC" id="2.7.13.3" evidence="3"/>
<dbReference type="Proteomes" id="UP000261704">
    <property type="component" value="Chromosome"/>
</dbReference>
<dbReference type="AlphaFoldDB" id="A0A347UIC7"/>
<keyword evidence="13" id="KW-1185">Reference proteome</keyword>
<dbReference type="InterPro" id="IPR050428">
    <property type="entry name" value="TCS_sensor_his_kinase"/>
</dbReference>
<dbReference type="OrthoDB" id="9815202at2"/>
<dbReference type="InterPro" id="IPR003594">
    <property type="entry name" value="HATPase_dom"/>
</dbReference>
<organism evidence="12 13">
    <name type="scientific">Profundibacter amoris</name>
    <dbReference type="NCBI Taxonomy" id="2171755"/>
    <lineage>
        <taxon>Bacteria</taxon>
        <taxon>Pseudomonadati</taxon>
        <taxon>Pseudomonadota</taxon>
        <taxon>Alphaproteobacteria</taxon>
        <taxon>Rhodobacterales</taxon>
        <taxon>Paracoccaceae</taxon>
        <taxon>Profundibacter</taxon>
    </lineage>
</organism>
<dbReference type="SMART" id="SM00387">
    <property type="entry name" value="HATPase_c"/>
    <property type="match status" value="1"/>
</dbReference>
<evidence type="ECO:0000256" key="1">
    <source>
        <dbReference type="ARBA" id="ARBA00000085"/>
    </source>
</evidence>
<protein>
    <recommendedName>
        <fullName evidence="3">histidine kinase</fullName>
        <ecNumber evidence="3">2.7.13.3</ecNumber>
    </recommendedName>
</protein>
<dbReference type="KEGG" id="pamo:BAR1_12130"/>
<dbReference type="GO" id="GO:0004673">
    <property type="term" value="F:protein histidine kinase activity"/>
    <property type="evidence" value="ECO:0007669"/>
    <property type="project" value="UniProtKB-EC"/>
</dbReference>
<dbReference type="PROSITE" id="PS50109">
    <property type="entry name" value="HIS_KIN"/>
    <property type="match status" value="1"/>
</dbReference>
<evidence type="ECO:0000256" key="8">
    <source>
        <dbReference type="ARBA" id="ARBA00022989"/>
    </source>
</evidence>
<name>A0A347UIC7_9RHOB</name>
<gene>
    <name evidence="12" type="ORF">BAR1_12130</name>
</gene>
<keyword evidence="7" id="KW-0418">Kinase</keyword>
<dbReference type="Gene3D" id="3.30.565.10">
    <property type="entry name" value="Histidine kinase-like ATPase, C-terminal domain"/>
    <property type="match status" value="1"/>
</dbReference>
<keyword evidence="6 10" id="KW-0812">Transmembrane</keyword>
<dbReference type="RefSeq" id="WP_118943260.1">
    <property type="nucleotide sequence ID" value="NZ_CP032125.1"/>
</dbReference>
<evidence type="ECO:0000256" key="5">
    <source>
        <dbReference type="ARBA" id="ARBA00022679"/>
    </source>
</evidence>
<evidence type="ECO:0000256" key="4">
    <source>
        <dbReference type="ARBA" id="ARBA00022553"/>
    </source>
</evidence>
<dbReference type="InterPro" id="IPR036890">
    <property type="entry name" value="HATPase_C_sf"/>
</dbReference>
<feature type="domain" description="Histidine kinase" evidence="11">
    <location>
        <begin position="240"/>
        <end position="444"/>
    </location>
</feature>
<dbReference type="PANTHER" id="PTHR45436">
    <property type="entry name" value="SENSOR HISTIDINE KINASE YKOH"/>
    <property type="match status" value="1"/>
</dbReference>
<dbReference type="SUPFAM" id="SSF55874">
    <property type="entry name" value="ATPase domain of HSP90 chaperone/DNA topoisomerase II/histidine kinase"/>
    <property type="match status" value="1"/>
</dbReference>
<comment type="catalytic activity">
    <reaction evidence="1">
        <text>ATP + protein L-histidine = ADP + protein N-phospho-L-histidine.</text>
        <dbReference type="EC" id="2.7.13.3"/>
    </reaction>
</comment>
<feature type="transmembrane region" description="Helical" evidence="10">
    <location>
        <begin position="12"/>
        <end position="31"/>
    </location>
</feature>
<evidence type="ECO:0000256" key="2">
    <source>
        <dbReference type="ARBA" id="ARBA00004370"/>
    </source>
</evidence>
<dbReference type="PRINTS" id="PR00344">
    <property type="entry name" value="BCTRLSENSOR"/>
</dbReference>
<dbReference type="GO" id="GO:0000160">
    <property type="term" value="P:phosphorelay signal transduction system"/>
    <property type="evidence" value="ECO:0007669"/>
    <property type="project" value="TreeGrafter"/>
</dbReference>
<keyword evidence="5" id="KW-0808">Transferase</keyword>
<accession>A0A347UIC7</accession>
<evidence type="ECO:0000256" key="7">
    <source>
        <dbReference type="ARBA" id="ARBA00022777"/>
    </source>
</evidence>
<dbReference type="Pfam" id="PF02518">
    <property type="entry name" value="HATPase_c"/>
    <property type="match status" value="1"/>
</dbReference>
<keyword evidence="4" id="KW-0597">Phosphoprotein</keyword>
<evidence type="ECO:0000313" key="13">
    <source>
        <dbReference type="Proteomes" id="UP000261704"/>
    </source>
</evidence>
<evidence type="ECO:0000256" key="10">
    <source>
        <dbReference type="SAM" id="Phobius"/>
    </source>
</evidence>
<feature type="transmembrane region" description="Helical" evidence="10">
    <location>
        <begin position="161"/>
        <end position="182"/>
    </location>
</feature>
<evidence type="ECO:0000256" key="3">
    <source>
        <dbReference type="ARBA" id="ARBA00012438"/>
    </source>
</evidence>
<dbReference type="PANTHER" id="PTHR45436:SF5">
    <property type="entry name" value="SENSOR HISTIDINE KINASE TRCS"/>
    <property type="match status" value="1"/>
</dbReference>
<keyword evidence="8 10" id="KW-1133">Transmembrane helix</keyword>
<evidence type="ECO:0000256" key="6">
    <source>
        <dbReference type="ARBA" id="ARBA00022692"/>
    </source>
</evidence>
<dbReference type="EMBL" id="CP032125">
    <property type="protein sequence ID" value="AXX98605.1"/>
    <property type="molecule type" value="Genomic_DNA"/>
</dbReference>
<reference evidence="12 13" key="1">
    <citation type="submission" date="2018-09" db="EMBL/GenBank/DDBJ databases">
        <title>Profundibacter amoris BAR1 gen. nov., sp. nov., a new member of the Roseobacter clade isolated at Lokis Castle Vent Field on the Arctic Mid-Oceanic Ridge.</title>
        <authorList>
            <person name="Le Moine Bauer S."/>
            <person name="Sjoeberg A.G."/>
            <person name="L'Haridon S."/>
            <person name="Stokke R."/>
            <person name="Roalkvam I."/>
            <person name="Steen I.H."/>
            <person name="Dahle H."/>
        </authorList>
    </citation>
    <scope>NUCLEOTIDE SEQUENCE [LARGE SCALE GENOMIC DNA]</scope>
    <source>
        <strain evidence="12 13">BAR1</strain>
    </source>
</reference>
<keyword evidence="9 10" id="KW-0472">Membrane</keyword>
<evidence type="ECO:0000256" key="9">
    <source>
        <dbReference type="ARBA" id="ARBA00023136"/>
    </source>
</evidence>